<reference evidence="1 2" key="1">
    <citation type="journal article" date="2003" name="Nat. Genet.">
        <title>Comparative analysis of the genome sequences of Bordetella pertussis, Bordetella parapertussis and Bordetella bronchiseptica.</title>
        <authorList>
            <person name="Parkhill J."/>
            <person name="Sebaihia M."/>
            <person name="Preston A."/>
            <person name="Murphy L.D."/>
            <person name="Thomson N.R."/>
            <person name="Harris D.E."/>
            <person name="Holden M.T.G."/>
            <person name="Churcher C.M."/>
            <person name="Bentley S.D."/>
            <person name="Mungall K.L."/>
            <person name="Cerdeno-Tarraga A.-M."/>
            <person name="Temple L."/>
            <person name="James K.D."/>
            <person name="Harris B."/>
            <person name="Quail M.A."/>
            <person name="Achtman M."/>
            <person name="Atkin R."/>
            <person name="Baker S."/>
            <person name="Basham D."/>
            <person name="Bason N."/>
            <person name="Cherevach I."/>
            <person name="Chillingworth T."/>
            <person name="Collins M."/>
            <person name="Cronin A."/>
            <person name="Davis P."/>
            <person name="Doggett J."/>
            <person name="Feltwell T."/>
            <person name="Goble A."/>
            <person name="Hamlin N."/>
            <person name="Hauser H."/>
            <person name="Holroyd S."/>
            <person name="Jagels K."/>
            <person name="Leather S."/>
            <person name="Moule S."/>
            <person name="Norberczak H."/>
            <person name="O'Neil S."/>
            <person name="Ormond D."/>
            <person name="Price C."/>
            <person name="Rabbinowitsch E."/>
            <person name="Rutter S."/>
            <person name="Sanders M."/>
            <person name="Saunders D."/>
            <person name="Seeger K."/>
            <person name="Sharp S."/>
            <person name="Simmonds M."/>
            <person name="Skelton J."/>
            <person name="Squares R."/>
            <person name="Squares S."/>
            <person name="Stevens K."/>
            <person name="Unwin L."/>
            <person name="Whitehead S."/>
            <person name="Barrell B.G."/>
            <person name="Maskell D.J."/>
        </authorList>
    </citation>
    <scope>NUCLEOTIDE SEQUENCE [LARGE SCALE GENOMIC DNA]</scope>
    <source>
        <strain evidence="1 2">ATCC BAA-588 / NCTC 13252 / RB50</strain>
    </source>
</reference>
<evidence type="ECO:0000313" key="1">
    <source>
        <dbReference type="EMBL" id="CAE35582.1"/>
    </source>
</evidence>
<dbReference type="EMBL" id="BX640448">
    <property type="protein sequence ID" value="CAE35582.1"/>
    <property type="molecule type" value="Genomic_DNA"/>
</dbReference>
<gene>
    <name evidence="1" type="ordered locus">BB3609</name>
</gene>
<accession>A0A0H3LTY9</accession>
<dbReference type="KEGG" id="bbr:BB3609"/>
<organism evidence="1 2">
    <name type="scientific">Bordetella bronchiseptica (strain ATCC BAA-588 / NCTC 13252 / RB50)</name>
    <name type="common">Alcaligenes bronchisepticus</name>
    <dbReference type="NCBI Taxonomy" id="257310"/>
    <lineage>
        <taxon>Bacteria</taxon>
        <taxon>Pseudomonadati</taxon>
        <taxon>Pseudomonadota</taxon>
        <taxon>Betaproteobacteria</taxon>
        <taxon>Burkholderiales</taxon>
        <taxon>Alcaligenaceae</taxon>
        <taxon>Bordetella</taxon>
    </lineage>
</organism>
<dbReference type="AlphaFoldDB" id="A0A0H3LTY9"/>
<evidence type="ECO:0000313" key="2">
    <source>
        <dbReference type="Proteomes" id="UP000001027"/>
    </source>
</evidence>
<proteinExistence type="predicted"/>
<dbReference type="Proteomes" id="UP000001027">
    <property type="component" value="Chromosome"/>
</dbReference>
<dbReference type="HOGENOM" id="CLU_2521008_0_0_4"/>
<sequence>MDPRVISHVQGPRFLSTEKGQTLAVRRDPAFAEVNLRGTNASPRRSPGLGRLPERVASRVDGLNLATSHGSCICSANPISGETL</sequence>
<protein>
    <submittedName>
        <fullName evidence="1">Uncharacterized protein</fullName>
    </submittedName>
</protein>
<name>A0A0H3LTY9_BORBR</name>